<evidence type="ECO:0000313" key="3">
    <source>
        <dbReference type="Proteomes" id="UP001549291"/>
    </source>
</evidence>
<sequence length="111" mass="12450">MRKHYADAFEAWDRCAAANIDRRREYSKARDLQAKRLHSNMGTCVAHAGGEPAGPPQKTDPTPSQQSRLRKALPRRSQVQNHDVRSFATGGRAECCRCFGNWSTPPPVFDP</sequence>
<protein>
    <submittedName>
        <fullName evidence="2">Uncharacterized protein</fullName>
    </submittedName>
</protein>
<evidence type="ECO:0000256" key="1">
    <source>
        <dbReference type="SAM" id="MobiDB-lite"/>
    </source>
</evidence>
<gene>
    <name evidence="2" type="ORF">ABIF63_001848</name>
</gene>
<keyword evidence="3" id="KW-1185">Reference proteome</keyword>
<evidence type="ECO:0000313" key="2">
    <source>
        <dbReference type="EMBL" id="MET4717742.1"/>
    </source>
</evidence>
<proteinExistence type="predicted"/>
<organism evidence="2 3">
    <name type="scientific">Bradyrhizobium japonicum</name>
    <dbReference type="NCBI Taxonomy" id="375"/>
    <lineage>
        <taxon>Bacteria</taxon>
        <taxon>Pseudomonadati</taxon>
        <taxon>Pseudomonadota</taxon>
        <taxon>Alphaproteobacteria</taxon>
        <taxon>Hyphomicrobiales</taxon>
        <taxon>Nitrobacteraceae</taxon>
        <taxon>Bradyrhizobium</taxon>
    </lineage>
</organism>
<feature type="region of interest" description="Disordered" evidence="1">
    <location>
        <begin position="38"/>
        <end position="84"/>
    </location>
</feature>
<reference evidence="2 3" key="1">
    <citation type="submission" date="2024-06" db="EMBL/GenBank/DDBJ databases">
        <title>Genomic Encyclopedia of Type Strains, Phase V (KMG-V): Genome sequencing to study the core and pangenomes of soil and plant-associated prokaryotes.</title>
        <authorList>
            <person name="Whitman W."/>
        </authorList>
    </citation>
    <scope>NUCLEOTIDE SEQUENCE [LARGE SCALE GENOMIC DNA]</scope>
    <source>
        <strain evidence="2 3">USDA 160</strain>
    </source>
</reference>
<comment type="caution">
    <text evidence="2">The sequence shown here is derived from an EMBL/GenBank/DDBJ whole genome shotgun (WGS) entry which is preliminary data.</text>
</comment>
<dbReference type="Proteomes" id="UP001549291">
    <property type="component" value="Unassembled WGS sequence"/>
</dbReference>
<accession>A0ABV2RLQ7</accession>
<name>A0ABV2RLQ7_BRAJP</name>
<dbReference type="EMBL" id="JBEPTQ010000002">
    <property type="protein sequence ID" value="MET4717742.1"/>
    <property type="molecule type" value="Genomic_DNA"/>
</dbReference>